<comment type="caution">
    <text evidence="2">The sequence shown here is derived from an EMBL/GenBank/DDBJ whole genome shotgun (WGS) entry which is preliminary data.</text>
</comment>
<evidence type="ECO:0000313" key="2">
    <source>
        <dbReference type="EMBL" id="VEL22810.1"/>
    </source>
</evidence>
<organism evidence="2 3">
    <name type="scientific">Protopolystoma xenopodis</name>
    <dbReference type="NCBI Taxonomy" id="117903"/>
    <lineage>
        <taxon>Eukaryota</taxon>
        <taxon>Metazoa</taxon>
        <taxon>Spiralia</taxon>
        <taxon>Lophotrochozoa</taxon>
        <taxon>Platyhelminthes</taxon>
        <taxon>Monogenea</taxon>
        <taxon>Polyopisthocotylea</taxon>
        <taxon>Polystomatidea</taxon>
        <taxon>Polystomatidae</taxon>
        <taxon>Protopolystoma</taxon>
    </lineage>
</organism>
<evidence type="ECO:0000313" key="3">
    <source>
        <dbReference type="Proteomes" id="UP000784294"/>
    </source>
</evidence>
<sequence>MSVENDGGVTKRPGMGMGISAGRGSGEVEMRRGMREEDKQAQVRSRYCENGFISSPQSPNHKPLTFNRQIFRLTRQAQLLALYLTH</sequence>
<feature type="compositionally biased region" description="Basic and acidic residues" evidence="1">
    <location>
        <begin position="26"/>
        <end position="41"/>
    </location>
</feature>
<keyword evidence="3" id="KW-1185">Reference proteome</keyword>
<name>A0A448WXR5_9PLAT</name>
<protein>
    <submittedName>
        <fullName evidence="2">Uncharacterized protein</fullName>
    </submittedName>
</protein>
<evidence type="ECO:0000256" key="1">
    <source>
        <dbReference type="SAM" id="MobiDB-lite"/>
    </source>
</evidence>
<feature type="region of interest" description="Disordered" evidence="1">
    <location>
        <begin position="1"/>
        <end position="43"/>
    </location>
</feature>
<dbReference type="EMBL" id="CAAALY010058511">
    <property type="protein sequence ID" value="VEL22810.1"/>
    <property type="molecule type" value="Genomic_DNA"/>
</dbReference>
<reference evidence="2" key="1">
    <citation type="submission" date="2018-11" db="EMBL/GenBank/DDBJ databases">
        <authorList>
            <consortium name="Pathogen Informatics"/>
        </authorList>
    </citation>
    <scope>NUCLEOTIDE SEQUENCE</scope>
</reference>
<feature type="compositionally biased region" description="Gly residues" evidence="1">
    <location>
        <begin position="15"/>
        <end position="25"/>
    </location>
</feature>
<dbReference type="AlphaFoldDB" id="A0A448WXR5"/>
<accession>A0A448WXR5</accession>
<gene>
    <name evidence="2" type="ORF">PXEA_LOCUS16250</name>
</gene>
<dbReference type="Proteomes" id="UP000784294">
    <property type="component" value="Unassembled WGS sequence"/>
</dbReference>
<proteinExistence type="predicted"/>